<protein>
    <recommendedName>
        <fullName evidence="2">Right handed beta helix domain-containing protein</fullName>
    </recommendedName>
</protein>
<comment type="caution">
    <text evidence="1">The sequence shown here is derived from an EMBL/GenBank/DDBJ whole genome shotgun (WGS) entry which is preliminary data.</text>
</comment>
<evidence type="ECO:0000313" key="1">
    <source>
        <dbReference type="EMBL" id="KKN63604.1"/>
    </source>
</evidence>
<evidence type="ECO:0008006" key="2">
    <source>
        <dbReference type="Google" id="ProtNLM"/>
    </source>
</evidence>
<accession>A0A0F9S979</accession>
<dbReference type="AlphaFoldDB" id="A0A0F9S979"/>
<reference evidence="1" key="1">
    <citation type="journal article" date="2015" name="Nature">
        <title>Complex archaea that bridge the gap between prokaryotes and eukaryotes.</title>
        <authorList>
            <person name="Spang A."/>
            <person name="Saw J.H."/>
            <person name="Jorgensen S.L."/>
            <person name="Zaremba-Niedzwiedzka K."/>
            <person name="Martijn J."/>
            <person name="Lind A.E."/>
            <person name="van Eijk R."/>
            <person name="Schleper C."/>
            <person name="Guy L."/>
            <person name="Ettema T.J."/>
        </authorList>
    </citation>
    <scope>NUCLEOTIDE SEQUENCE</scope>
</reference>
<dbReference type="EMBL" id="LAZR01000585">
    <property type="protein sequence ID" value="KKN63604.1"/>
    <property type="molecule type" value="Genomic_DNA"/>
</dbReference>
<proteinExistence type="predicted"/>
<sequence length="300" mass="31098">MAGTNVQSKAPPYYTGGLSQVLRPGANQGDVFYVDGTGGAGNDGRTPLRPLATITSAIALCTNQRNDTIVILDYFAAGGEAWPIVCDKEMVSIIGVPGAGAMWPQVNPVGDNPSFSVTALGVEICNLACHGGATAGAIQVDATVWGTEIHHCWFGETGTAQDGIRVPAGGDAVYLKIWGCRFGIGLTRDGVRIDHNATRGMIGCPGLEPNWFRGVGGIAINCNNQFAQGGIFDNRISMLADTAGGAITIAGTNSGIHIDGNSATFGETAAAHNNPYLDNAGADANEWGYNRWSETITVPG</sequence>
<dbReference type="InterPro" id="IPR011050">
    <property type="entry name" value="Pectin_lyase_fold/virulence"/>
</dbReference>
<organism evidence="1">
    <name type="scientific">marine sediment metagenome</name>
    <dbReference type="NCBI Taxonomy" id="412755"/>
    <lineage>
        <taxon>unclassified sequences</taxon>
        <taxon>metagenomes</taxon>
        <taxon>ecological metagenomes</taxon>
    </lineage>
</organism>
<name>A0A0F9S979_9ZZZZ</name>
<dbReference type="SUPFAM" id="SSF51126">
    <property type="entry name" value="Pectin lyase-like"/>
    <property type="match status" value="1"/>
</dbReference>
<gene>
    <name evidence="1" type="ORF">LCGC14_0500530</name>
</gene>